<dbReference type="PANTHER" id="PTHR48081:SF25">
    <property type="entry name" value="PUTATIVE (AFU_ORTHOLOGUE AFUA_3G11560)-RELATED"/>
    <property type="match status" value="1"/>
</dbReference>
<evidence type="ECO:0000256" key="4">
    <source>
        <dbReference type="SAM" id="MobiDB-lite"/>
    </source>
</evidence>
<dbReference type="InterPro" id="IPR029058">
    <property type="entry name" value="AB_hydrolase_fold"/>
</dbReference>
<dbReference type="KEGG" id="trr:M419DRAFT_73187"/>
<feature type="domain" description="Alpha/beta hydrolase fold-3" evidence="5">
    <location>
        <begin position="194"/>
        <end position="432"/>
    </location>
</feature>
<protein>
    <recommendedName>
        <fullName evidence="5">Alpha/beta hydrolase fold-3 domain-containing protein</fullName>
    </recommendedName>
</protein>
<keyword evidence="2" id="KW-0378">Hydrolase</keyword>
<dbReference type="GO" id="GO:0016787">
    <property type="term" value="F:hydrolase activity"/>
    <property type="evidence" value="ECO:0007669"/>
    <property type="project" value="UniProtKB-KW"/>
</dbReference>
<dbReference type="Pfam" id="PF07859">
    <property type="entry name" value="Abhydrolase_3"/>
    <property type="match status" value="1"/>
</dbReference>
<dbReference type="Proteomes" id="UP000024376">
    <property type="component" value="Unassembled WGS sequence"/>
</dbReference>
<dbReference type="SUPFAM" id="SSF53474">
    <property type="entry name" value="alpha/beta-Hydrolases"/>
    <property type="match status" value="1"/>
</dbReference>
<feature type="active site" evidence="3">
    <location>
        <position position="275"/>
    </location>
</feature>
<sequence length="510" mass="56707">MDETPPTSASAIAAPSSPSPASRLAVNFRLLLLILAKLPLLTRVAILHALRLSEPAKYVDLQSNLVVSFIRALLTPSTPRPISYAQKLTTRDTEIRGRIWISSYASPPPPETDIRDALLRIVESTRYPHPSGSGSSSSESTTTTTTTRVPQLTPVQAEWTGYRAAASKREPLPAMSEADKYRAMMKECREPTTVLYFHGGAYYLCDPATHRHVVKRLAKLTGGRCYSVRYRLAPQDPFPSALLDALVSYFTLLYPPPDAYHEAVKPYHVVFAGDSAGGNLALALLQLILELRRQNTRIQWYGESRTVPLPAGVSCASPWLDITHSSPSWQGEDPHPFDYLPKPRPDAMARIPPCDIWPANPPRKHIYVDDDMVAHPLATLLMSRSWEGSPPIWMCTGWEILAYEDKALAMKLFADGVPLVFEEYEAMPHVFALLLSHAPASRRCFESWASFIRRSVQDPTSIEASATSIKARTLEETSLKFEELLEDSLEDVQASVAMKAGLKTEWTARL</sequence>
<feature type="region of interest" description="Disordered" evidence="4">
    <location>
        <begin position="126"/>
        <end position="148"/>
    </location>
</feature>
<evidence type="ECO:0000256" key="3">
    <source>
        <dbReference type="PROSITE-ProRule" id="PRU10038"/>
    </source>
</evidence>
<dbReference type="PROSITE" id="PS01174">
    <property type="entry name" value="LIPASE_GDXG_SER"/>
    <property type="match status" value="1"/>
</dbReference>
<organism evidence="6 7">
    <name type="scientific">Hypocrea jecorina (strain ATCC 56765 / BCRC 32924 / NRRL 11460 / Rut C-30)</name>
    <name type="common">Trichoderma reesei</name>
    <dbReference type="NCBI Taxonomy" id="1344414"/>
    <lineage>
        <taxon>Eukaryota</taxon>
        <taxon>Fungi</taxon>
        <taxon>Dikarya</taxon>
        <taxon>Ascomycota</taxon>
        <taxon>Pezizomycotina</taxon>
        <taxon>Sordariomycetes</taxon>
        <taxon>Hypocreomycetidae</taxon>
        <taxon>Hypocreales</taxon>
        <taxon>Hypocreaceae</taxon>
        <taxon>Trichoderma</taxon>
    </lineage>
</organism>
<feature type="region of interest" description="Disordered" evidence="4">
    <location>
        <begin position="1"/>
        <end position="20"/>
    </location>
</feature>
<feature type="compositionally biased region" description="Low complexity" evidence="4">
    <location>
        <begin position="131"/>
        <end position="147"/>
    </location>
</feature>
<comment type="similarity">
    <text evidence="1">Belongs to the 'GDXG' lipolytic enzyme family.</text>
</comment>
<dbReference type="InterPro" id="IPR033140">
    <property type="entry name" value="Lipase_GDXG_put_SER_AS"/>
</dbReference>
<evidence type="ECO:0000256" key="1">
    <source>
        <dbReference type="ARBA" id="ARBA00010515"/>
    </source>
</evidence>
<dbReference type="PROSITE" id="PS01173">
    <property type="entry name" value="LIPASE_GDXG_HIS"/>
    <property type="match status" value="1"/>
</dbReference>
<dbReference type="InterPro" id="IPR002168">
    <property type="entry name" value="Lipase_GDXG_HIS_AS"/>
</dbReference>
<proteinExistence type="inferred from homology"/>
<dbReference type="Gene3D" id="3.40.50.1820">
    <property type="entry name" value="alpha/beta hydrolase"/>
    <property type="match status" value="1"/>
</dbReference>
<name>A0A024SGA3_HYPJR</name>
<evidence type="ECO:0000313" key="7">
    <source>
        <dbReference type="Proteomes" id="UP000024376"/>
    </source>
</evidence>
<evidence type="ECO:0000256" key="2">
    <source>
        <dbReference type="ARBA" id="ARBA00022801"/>
    </source>
</evidence>
<dbReference type="OrthoDB" id="5354320at2759"/>
<dbReference type="EMBL" id="KI911141">
    <property type="protein sequence ID" value="ETS04318.1"/>
    <property type="molecule type" value="Genomic_DNA"/>
</dbReference>
<gene>
    <name evidence="6" type="ORF">M419DRAFT_73187</name>
</gene>
<evidence type="ECO:0000259" key="5">
    <source>
        <dbReference type="Pfam" id="PF07859"/>
    </source>
</evidence>
<dbReference type="AlphaFoldDB" id="A0A024SGA3"/>
<accession>A0A024SGA3</accession>
<reference evidence="7" key="1">
    <citation type="journal article" date="2013" name="Ind. Biotechnol.">
        <title>Comparative genomics analysis of Trichoderma reesei strains.</title>
        <authorList>
            <person name="Koike H."/>
            <person name="Aerts A."/>
            <person name="LaButti K."/>
            <person name="Grigoriev I.V."/>
            <person name="Baker S.E."/>
        </authorList>
    </citation>
    <scope>NUCLEOTIDE SEQUENCE [LARGE SCALE GENOMIC DNA]</scope>
    <source>
        <strain evidence="7">ATCC 56765 / BCRC 32924 / NRRL 11460 / Rut C-30</strain>
    </source>
</reference>
<dbReference type="PANTHER" id="PTHR48081">
    <property type="entry name" value="AB HYDROLASE SUPERFAMILY PROTEIN C4A8.06C"/>
    <property type="match status" value="1"/>
</dbReference>
<dbReference type="HOGENOM" id="CLU_027519_0_0_1"/>
<dbReference type="InterPro" id="IPR050300">
    <property type="entry name" value="GDXG_lipolytic_enzyme"/>
</dbReference>
<evidence type="ECO:0000313" key="6">
    <source>
        <dbReference type="EMBL" id="ETS04318.1"/>
    </source>
</evidence>
<dbReference type="InterPro" id="IPR013094">
    <property type="entry name" value="AB_hydrolase_3"/>
</dbReference>